<keyword evidence="1 4" id="KW-0489">Methyltransferase</keyword>
<proteinExistence type="predicted"/>
<dbReference type="InterPro" id="IPR029063">
    <property type="entry name" value="SAM-dependent_MTases_sf"/>
</dbReference>
<gene>
    <name evidence="4" type="ORF">E5983_03650</name>
</gene>
<organism evidence="4 5">
    <name type="scientific">Streptococcus danieliae</name>
    <dbReference type="NCBI Taxonomy" id="747656"/>
    <lineage>
        <taxon>Bacteria</taxon>
        <taxon>Bacillati</taxon>
        <taxon>Bacillota</taxon>
        <taxon>Bacilli</taxon>
        <taxon>Lactobacillales</taxon>
        <taxon>Streptococcaceae</taxon>
        <taxon>Streptococcus</taxon>
    </lineage>
</organism>
<dbReference type="InterPro" id="IPR041698">
    <property type="entry name" value="Methyltransf_25"/>
</dbReference>
<evidence type="ECO:0000256" key="1">
    <source>
        <dbReference type="ARBA" id="ARBA00022603"/>
    </source>
</evidence>
<evidence type="ECO:0000256" key="2">
    <source>
        <dbReference type="ARBA" id="ARBA00022679"/>
    </source>
</evidence>
<dbReference type="Gene3D" id="3.40.50.150">
    <property type="entry name" value="Vaccinia Virus protein VP39"/>
    <property type="match status" value="1"/>
</dbReference>
<dbReference type="Gene3D" id="2.20.25.110">
    <property type="entry name" value="S-adenosyl-L-methionine-dependent methyltransferases"/>
    <property type="match status" value="1"/>
</dbReference>
<keyword evidence="2 4" id="KW-0808">Transferase</keyword>
<evidence type="ECO:0000313" key="4">
    <source>
        <dbReference type="EMBL" id="MVX58744.1"/>
    </source>
</evidence>
<dbReference type="PANTHER" id="PTHR43861:SF1">
    <property type="entry name" value="TRANS-ACONITATE 2-METHYLTRANSFERASE"/>
    <property type="match status" value="1"/>
</dbReference>
<dbReference type="AlphaFoldDB" id="A0A7X3G9M3"/>
<reference evidence="4 5" key="1">
    <citation type="submission" date="2019-12" db="EMBL/GenBank/DDBJ databases">
        <title>Microbes associate with the intestines of laboratory mice.</title>
        <authorList>
            <person name="Navarre W."/>
            <person name="Wong E."/>
        </authorList>
    </citation>
    <scope>NUCLEOTIDE SEQUENCE [LARGE SCALE GENOMIC DNA]</scope>
    <source>
        <strain evidence="4 5">NM51_B2-22</strain>
    </source>
</reference>
<dbReference type="GO" id="GO:0032259">
    <property type="term" value="P:methylation"/>
    <property type="evidence" value="ECO:0007669"/>
    <property type="project" value="UniProtKB-KW"/>
</dbReference>
<name>A0A7X3G9M3_9STRE</name>
<evidence type="ECO:0000313" key="5">
    <source>
        <dbReference type="Proteomes" id="UP000461595"/>
    </source>
</evidence>
<feature type="domain" description="Methyltransferase" evidence="3">
    <location>
        <begin position="38"/>
        <end position="133"/>
    </location>
</feature>
<dbReference type="SUPFAM" id="SSF53335">
    <property type="entry name" value="S-adenosyl-L-methionine-dependent methyltransferases"/>
    <property type="match status" value="1"/>
</dbReference>
<protein>
    <submittedName>
        <fullName evidence="4">Methyltransferase domain-containing protein</fullName>
    </submittedName>
</protein>
<dbReference type="Pfam" id="PF13649">
    <property type="entry name" value="Methyltransf_25"/>
    <property type="match status" value="1"/>
</dbReference>
<dbReference type="EMBL" id="WSRS01000021">
    <property type="protein sequence ID" value="MVX58744.1"/>
    <property type="molecule type" value="Genomic_DNA"/>
</dbReference>
<dbReference type="CDD" id="cd02440">
    <property type="entry name" value="AdoMet_MTases"/>
    <property type="match status" value="1"/>
</dbReference>
<dbReference type="Proteomes" id="UP000461595">
    <property type="component" value="Unassembled WGS sequence"/>
</dbReference>
<comment type="caution">
    <text evidence="4">The sequence shown here is derived from an EMBL/GenBank/DDBJ whole genome shotgun (WGS) entry which is preliminary data.</text>
</comment>
<evidence type="ECO:0000259" key="3">
    <source>
        <dbReference type="Pfam" id="PF13649"/>
    </source>
</evidence>
<dbReference type="OrthoDB" id="9811589at2"/>
<dbReference type="PANTHER" id="PTHR43861">
    <property type="entry name" value="TRANS-ACONITATE 2-METHYLTRANSFERASE-RELATED"/>
    <property type="match status" value="1"/>
</dbReference>
<sequence length="245" mass="28420">MTTYETFAGVYDAIMDDQLYDQWLDFTQNHLVPDTKDILELACGTGILSLKLDQAGYRIKGLDLSPEMVELAQKRARKAGRQLEFIQGNMLDLPALEPVDAVTCYSDSICYLEDEVEVGDAFQQVFRVLKPGGRFLFDVHSIYQMEEVYPGYSHHENAEDFAFVWDSYPDDPPYSIVHELTFFLKEEDGRFVRKDEVHEERTYELLTYEILLEQAGFTNIQVYADFTNQAPDEKSLRWFFVAEKP</sequence>
<accession>A0A7X3G9M3</accession>
<dbReference type="RefSeq" id="WP_160332557.1">
    <property type="nucleotide sequence ID" value="NZ_WSRS01000021.1"/>
</dbReference>
<dbReference type="GO" id="GO:0008168">
    <property type="term" value="F:methyltransferase activity"/>
    <property type="evidence" value="ECO:0007669"/>
    <property type="project" value="UniProtKB-KW"/>
</dbReference>